<reference evidence="2" key="1">
    <citation type="journal article" date="2019" name="Int. J. Syst. Evol. Microbiol.">
        <title>The Global Catalogue of Microorganisms (GCM) 10K type strain sequencing project: providing services to taxonomists for standard genome sequencing and annotation.</title>
        <authorList>
            <consortium name="The Broad Institute Genomics Platform"/>
            <consortium name="The Broad Institute Genome Sequencing Center for Infectious Disease"/>
            <person name="Wu L."/>
            <person name="Ma J."/>
        </authorList>
    </citation>
    <scope>NUCLEOTIDE SEQUENCE [LARGE SCALE GENOMIC DNA]</scope>
    <source>
        <strain evidence="2">CCUG 59189</strain>
    </source>
</reference>
<dbReference type="InterPro" id="IPR036412">
    <property type="entry name" value="HAD-like_sf"/>
</dbReference>
<name>A0ABW3S096_9BACL</name>
<evidence type="ECO:0000313" key="1">
    <source>
        <dbReference type="EMBL" id="MFD1178104.1"/>
    </source>
</evidence>
<keyword evidence="2" id="KW-1185">Reference proteome</keyword>
<dbReference type="EMBL" id="JBHTLM010000013">
    <property type="protein sequence ID" value="MFD1178104.1"/>
    <property type="molecule type" value="Genomic_DNA"/>
</dbReference>
<dbReference type="SUPFAM" id="SSF56784">
    <property type="entry name" value="HAD-like"/>
    <property type="match status" value="1"/>
</dbReference>
<comment type="caution">
    <text evidence="1">The sequence shown here is derived from an EMBL/GenBank/DDBJ whole genome shotgun (WGS) entry which is preliminary data.</text>
</comment>
<dbReference type="Proteomes" id="UP001597262">
    <property type="component" value="Unassembled WGS sequence"/>
</dbReference>
<accession>A0ABW3S096</accession>
<proteinExistence type="predicted"/>
<dbReference type="InterPro" id="IPR023214">
    <property type="entry name" value="HAD_sf"/>
</dbReference>
<gene>
    <name evidence="1" type="ORF">ACFQ3W_17585</name>
</gene>
<sequence length="159" mass="18281">MECIQLEKALHMDITIMIFVEGTLLKPKSWFSLYNHKSYLPIGNCVEIIKEWKRQGANIIYCTSRKGKQAEDIASLLKKYGFDGTELYYRSKGEEYKDIIERIQPNVLIEDNCKSIGGAWQMCITKVAPQIKEKIVSIVVGEFKGIEDLPRNISAFTQR</sequence>
<organism evidence="1 2">
    <name type="scientific">Paenibacillus puldeungensis</name>
    <dbReference type="NCBI Taxonomy" id="696536"/>
    <lineage>
        <taxon>Bacteria</taxon>
        <taxon>Bacillati</taxon>
        <taxon>Bacillota</taxon>
        <taxon>Bacilli</taxon>
        <taxon>Bacillales</taxon>
        <taxon>Paenibacillaceae</taxon>
        <taxon>Paenibacillus</taxon>
    </lineage>
</organism>
<protein>
    <submittedName>
        <fullName evidence="1">Uncharacterized protein</fullName>
    </submittedName>
</protein>
<evidence type="ECO:0000313" key="2">
    <source>
        <dbReference type="Proteomes" id="UP001597262"/>
    </source>
</evidence>
<dbReference type="RefSeq" id="WP_379320543.1">
    <property type="nucleotide sequence ID" value="NZ_JBHTLM010000013.1"/>
</dbReference>
<dbReference type="Gene3D" id="3.40.50.1000">
    <property type="entry name" value="HAD superfamily/HAD-like"/>
    <property type="match status" value="1"/>
</dbReference>